<evidence type="ECO:0000259" key="8">
    <source>
        <dbReference type="PROSITE" id="PS50208"/>
    </source>
</evidence>
<dbReference type="SUPFAM" id="SSF52129">
    <property type="entry name" value="Caspase-like"/>
    <property type="match status" value="1"/>
</dbReference>
<dbReference type="PROSITE" id="PS50207">
    <property type="entry name" value="CASPASE_P10"/>
    <property type="match status" value="1"/>
</dbReference>
<dbReference type="GO" id="GO:0006508">
    <property type="term" value="P:proteolysis"/>
    <property type="evidence" value="ECO:0007669"/>
    <property type="project" value="UniProtKB-KW"/>
</dbReference>
<dbReference type="InterPro" id="IPR015917">
    <property type="entry name" value="Pept_C14A"/>
</dbReference>
<feature type="region of interest" description="Disordered" evidence="6">
    <location>
        <begin position="567"/>
        <end position="609"/>
    </location>
</feature>
<evidence type="ECO:0000256" key="1">
    <source>
        <dbReference type="ARBA" id="ARBA00010134"/>
    </source>
</evidence>
<dbReference type="InterPro" id="IPR033139">
    <property type="entry name" value="Caspase_cys_AS"/>
</dbReference>
<dbReference type="InterPro" id="IPR029030">
    <property type="entry name" value="Caspase-like_dom_sf"/>
</dbReference>
<evidence type="ECO:0000313" key="10">
    <source>
        <dbReference type="WBParaSite" id="maker-unitig_38717-snap-gene-0.2-mRNA-1"/>
    </source>
</evidence>
<evidence type="ECO:0000256" key="3">
    <source>
        <dbReference type="ARBA" id="ARBA00022703"/>
    </source>
</evidence>
<dbReference type="PRINTS" id="PR00376">
    <property type="entry name" value="IL1BCENZYME"/>
</dbReference>
<evidence type="ECO:0000256" key="5">
    <source>
        <dbReference type="RuleBase" id="RU003971"/>
    </source>
</evidence>
<accession>A0A1I8FLE8</accession>
<dbReference type="InterPro" id="IPR002138">
    <property type="entry name" value="Pept_C14_p10"/>
</dbReference>
<feature type="region of interest" description="Disordered" evidence="6">
    <location>
        <begin position="390"/>
        <end position="445"/>
    </location>
</feature>
<keyword evidence="4" id="KW-0378">Hydrolase</keyword>
<sequence>MEKQNPTTAEIDDFLNETKKSKELAKHGSFVCFLMAHGRKDPQGRDCIIHGHGVLSPVLELAAKFKASVCPDLAGKPKIFFVQACRGRGKDEVTHRGWQSTSCPRNPALYPPESDFLFCFPTTEGQVSYRDPQTGSVFVQTLCHYIERFYTEKHLEGIMMRVKRHMTEKPYEFRNERAEIIKYYCVAQTVSQLARQPRSLTCSIRESLTCPICPVTMATVETQTAAHLRAAAGFDRRRAGDREIEGHPPACLCEPATQPLATPRGSGSSRKPGTEQKQADGRYDFSIKCIGGKGSRWSRPRSSRVSAAVISCHARDADESSRAPLSRPLVVALCAVCSADGGRRAVASSRLPSMMAFIASGWRICSVLKFVVRPAPYPVPGNRLRVERRRDAEVLGGPGAAGKRSEANNPGSETPPHVPAVDIAGPTPGVVGTLRPRESRSWASERSVPSVSSMVYSCSMPNQGFELLGAAPSPAGSGRFVAEGSGSAVVAAGLAQHQLPVVSRRERVVEQAPRGCSMHDVRVLALRLAVLEAIRSSRLGRSAGARGVDLVRKLSLKCIELQAELPDRQGGGGQTASCTIHSEEPRRQGSLNSQQPLPASSMRENSLISERPMRKKARLSIKKLCTLALSGLIKHQSQLLRPWDLFGTVSTVRVLARQVLAPVLSIQMYMHCTLSSGCGRPGTSVGEVAATVTSIATKWDYGIEMRA</sequence>
<evidence type="ECO:0000256" key="2">
    <source>
        <dbReference type="ARBA" id="ARBA00022670"/>
    </source>
</evidence>
<dbReference type="WBParaSite" id="maker-unitig_38717-snap-gene-0.2-mRNA-1">
    <property type="protein sequence ID" value="maker-unitig_38717-snap-gene-0.2-mRNA-1"/>
    <property type="gene ID" value="maker-unitig_38717-snap-gene-0.2"/>
</dbReference>
<dbReference type="SMART" id="SM00115">
    <property type="entry name" value="CASc"/>
    <property type="match status" value="1"/>
</dbReference>
<organism evidence="9 10">
    <name type="scientific">Macrostomum lignano</name>
    <dbReference type="NCBI Taxonomy" id="282301"/>
    <lineage>
        <taxon>Eukaryota</taxon>
        <taxon>Metazoa</taxon>
        <taxon>Spiralia</taxon>
        <taxon>Lophotrochozoa</taxon>
        <taxon>Platyhelminthes</taxon>
        <taxon>Rhabditophora</taxon>
        <taxon>Macrostomorpha</taxon>
        <taxon>Macrostomida</taxon>
        <taxon>Macrostomidae</taxon>
        <taxon>Macrostomum</taxon>
    </lineage>
</organism>
<dbReference type="GO" id="GO:0006915">
    <property type="term" value="P:apoptotic process"/>
    <property type="evidence" value="ECO:0007669"/>
    <property type="project" value="UniProtKB-KW"/>
</dbReference>
<dbReference type="Pfam" id="PF00656">
    <property type="entry name" value="Peptidase_C14"/>
    <property type="match status" value="1"/>
</dbReference>
<dbReference type="PROSITE" id="PS50208">
    <property type="entry name" value="CASPASE_P20"/>
    <property type="match status" value="1"/>
</dbReference>
<evidence type="ECO:0000256" key="4">
    <source>
        <dbReference type="ARBA" id="ARBA00022801"/>
    </source>
</evidence>
<feature type="domain" description="Caspase family p10" evidence="7">
    <location>
        <begin position="111"/>
        <end position="168"/>
    </location>
</feature>
<dbReference type="InterPro" id="IPR002398">
    <property type="entry name" value="Pept_C14"/>
</dbReference>
<dbReference type="PROSITE" id="PS01122">
    <property type="entry name" value="CASPASE_CYS"/>
    <property type="match status" value="1"/>
</dbReference>
<dbReference type="InterPro" id="IPR011600">
    <property type="entry name" value="Pept_C14_caspase"/>
</dbReference>
<feature type="region of interest" description="Disordered" evidence="6">
    <location>
        <begin position="248"/>
        <end position="279"/>
    </location>
</feature>
<dbReference type="Gene3D" id="3.40.50.1460">
    <property type="match status" value="1"/>
</dbReference>
<evidence type="ECO:0000256" key="6">
    <source>
        <dbReference type="SAM" id="MobiDB-lite"/>
    </source>
</evidence>
<dbReference type="InterPro" id="IPR001309">
    <property type="entry name" value="Pept_C14_p20"/>
</dbReference>
<keyword evidence="3" id="KW-0053">Apoptosis</keyword>
<dbReference type="PANTHER" id="PTHR47901">
    <property type="entry name" value="CASPASE RECRUITMENT DOMAIN-CONTAINING PROTEIN 18"/>
    <property type="match status" value="1"/>
</dbReference>
<dbReference type="GO" id="GO:0004197">
    <property type="term" value="F:cysteine-type endopeptidase activity"/>
    <property type="evidence" value="ECO:0007669"/>
    <property type="project" value="InterPro"/>
</dbReference>
<dbReference type="PANTHER" id="PTHR47901:SF8">
    <property type="entry name" value="CASPASE-3"/>
    <property type="match status" value="1"/>
</dbReference>
<reference evidence="10" key="1">
    <citation type="submission" date="2016-11" db="UniProtKB">
        <authorList>
            <consortium name="WormBaseParasite"/>
        </authorList>
    </citation>
    <scope>IDENTIFICATION</scope>
</reference>
<dbReference type="Proteomes" id="UP000095280">
    <property type="component" value="Unplaced"/>
</dbReference>
<dbReference type="AlphaFoldDB" id="A0A1I8FLE8"/>
<feature type="domain" description="Caspase family p20" evidence="8">
    <location>
        <begin position="1"/>
        <end position="89"/>
    </location>
</feature>
<evidence type="ECO:0000259" key="7">
    <source>
        <dbReference type="PROSITE" id="PS50207"/>
    </source>
</evidence>
<protein>
    <submittedName>
        <fullName evidence="10">CASPASE_P20 domain-containing protein</fullName>
    </submittedName>
</protein>
<keyword evidence="2" id="KW-0645">Protease</keyword>
<name>A0A1I8FLE8_9PLAT</name>
<proteinExistence type="inferred from homology"/>
<evidence type="ECO:0000313" key="9">
    <source>
        <dbReference type="Proteomes" id="UP000095280"/>
    </source>
</evidence>
<keyword evidence="9" id="KW-1185">Reference proteome</keyword>
<feature type="compositionally biased region" description="Polar residues" evidence="6">
    <location>
        <begin position="589"/>
        <end position="608"/>
    </location>
</feature>
<comment type="similarity">
    <text evidence="1 5">Belongs to the peptidase C14A family.</text>
</comment>